<dbReference type="Proteomes" id="UP001316803">
    <property type="component" value="Unassembled WGS sequence"/>
</dbReference>
<reference evidence="2 3" key="1">
    <citation type="submission" date="2022-12" db="EMBL/GenBank/DDBJ databases">
        <title>Genomic features and morphological characterization of a novel Knufia sp. strain isolated from spacecraft assembly facility.</title>
        <authorList>
            <person name="Teixeira M."/>
            <person name="Chander A.M."/>
            <person name="Stajich J.E."/>
            <person name="Venkateswaran K."/>
        </authorList>
    </citation>
    <scope>NUCLEOTIDE SEQUENCE [LARGE SCALE GENOMIC DNA]</scope>
    <source>
        <strain evidence="2 3">FJI-L2-BK-P2</strain>
    </source>
</reference>
<evidence type="ECO:0000313" key="2">
    <source>
        <dbReference type="EMBL" id="KAK5954452.1"/>
    </source>
</evidence>
<sequence length="318" mass="35911">MVTAAYPTPVLLVMRLGKNVRSCLLSSSYTESLNTVLSISRKSLEKPLSHIPATSLIAVCHYIHGETHVKSQLLRRHSYHMIPMLYLSRSPQTFSDMAKLIADLHVLPEGMTSNHTETHEVFSSQDVVIPHLTAPLMSSSLTADYEANLASFLTLWVESGEDRGMDTASVVESLQSRCTELEQTIREMKKDNDSSFANMNYLQLGPNGNNFAKKIHGLEADKAVLEEKVSKAQEERDGWHESHKQVSRDYDSLSSANKERRDATKDLQEQLQDERKLRMDAERRAAEQGGEANILMQLLDQVTQGQAQHYRDSWQDIL</sequence>
<evidence type="ECO:0000256" key="1">
    <source>
        <dbReference type="SAM" id="MobiDB-lite"/>
    </source>
</evidence>
<evidence type="ECO:0000313" key="3">
    <source>
        <dbReference type="Proteomes" id="UP001316803"/>
    </source>
</evidence>
<name>A0AAN8I4R9_9EURO</name>
<keyword evidence="3" id="KW-1185">Reference proteome</keyword>
<dbReference type="AlphaFoldDB" id="A0AAN8I4R9"/>
<proteinExistence type="predicted"/>
<accession>A0AAN8I4R9</accession>
<comment type="caution">
    <text evidence="2">The sequence shown here is derived from an EMBL/GenBank/DDBJ whole genome shotgun (WGS) entry which is preliminary data.</text>
</comment>
<gene>
    <name evidence="2" type="ORF">OHC33_004174</name>
</gene>
<feature type="region of interest" description="Disordered" evidence="1">
    <location>
        <begin position="229"/>
        <end position="270"/>
    </location>
</feature>
<dbReference type="EMBL" id="JAKLMC020000008">
    <property type="protein sequence ID" value="KAK5954452.1"/>
    <property type="molecule type" value="Genomic_DNA"/>
</dbReference>
<protein>
    <submittedName>
        <fullName evidence="2">Uncharacterized protein</fullName>
    </submittedName>
</protein>
<organism evidence="2 3">
    <name type="scientific">Knufia fluminis</name>
    <dbReference type="NCBI Taxonomy" id="191047"/>
    <lineage>
        <taxon>Eukaryota</taxon>
        <taxon>Fungi</taxon>
        <taxon>Dikarya</taxon>
        <taxon>Ascomycota</taxon>
        <taxon>Pezizomycotina</taxon>
        <taxon>Eurotiomycetes</taxon>
        <taxon>Chaetothyriomycetidae</taxon>
        <taxon>Chaetothyriales</taxon>
        <taxon>Trichomeriaceae</taxon>
        <taxon>Knufia</taxon>
    </lineage>
</organism>